<evidence type="ECO:0000256" key="7">
    <source>
        <dbReference type="SAM" id="Coils"/>
    </source>
</evidence>
<dbReference type="PANTHER" id="PTHR45707:SF46">
    <property type="entry name" value="PROTEIN KINASE DOMAIN-CONTAINING PROTEIN"/>
    <property type="match status" value="1"/>
</dbReference>
<dbReference type="Gene3D" id="2.60.40.10">
    <property type="entry name" value="Immunoglobulins"/>
    <property type="match status" value="1"/>
</dbReference>
<evidence type="ECO:0000256" key="5">
    <source>
        <dbReference type="PROSITE-ProRule" id="PRU10141"/>
    </source>
</evidence>
<keyword evidence="1" id="KW-0808">Transferase</keyword>
<evidence type="ECO:0000259" key="8">
    <source>
        <dbReference type="PROSITE" id="PS50011"/>
    </source>
</evidence>
<organism evidence="10 11">
    <name type="scientific">Triticum turgidum subsp. durum</name>
    <name type="common">Durum wheat</name>
    <name type="synonym">Triticum durum</name>
    <dbReference type="NCBI Taxonomy" id="4567"/>
    <lineage>
        <taxon>Eukaryota</taxon>
        <taxon>Viridiplantae</taxon>
        <taxon>Streptophyta</taxon>
        <taxon>Embryophyta</taxon>
        <taxon>Tracheophyta</taxon>
        <taxon>Spermatophyta</taxon>
        <taxon>Magnoliopsida</taxon>
        <taxon>Liliopsida</taxon>
        <taxon>Poales</taxon>
        <taxon>Poaceae</taxon>
        <taxon>BOP clade</taxon>
        <taxon>Pooideae</taxon>
        <taxon>Triticodae</taxon>
        <taxon>Triticeae</taxon>
        <taxon>Triticinae</taxon>
        <taxon>Triticum</taxon>
    </lineage>
</organism>
<feature type="binding site" evidence="5">
    <location>
        <position position="43"/>
    </location>
    <ligand>
        <name>ATP</name>
        <dbReference type="ChEBI" id="CHEBI:30616"/>
    </ligand>
</feature>
<dbReference type="InterPro" id="IPR000719">
    <property type="entry name" value="Prot_kinase_dom"/>
</dbReference>
<evidence type="ECO:0000256" key="3">
    <source>
        <dbReference type="ARBA" id="ARBA00022777"/>
    </source>
</evidence>
<keyword evidence="7" id="KW-0175">Coiled coil</keyword>
<dbReference type="OMA" id="MENWERR"/>
<feature type="domain" description="MSP" evidence="9">
    <location>
        <begin position="360"/>
        <end position="483"/>
    </location>
</feature>
<dbReference type="PANTHER" id="PTHR45707">
    <property type="entry name" value="C2 CALCIUM/LIPID-BINDING PLANT PHOSPHORIBOSYLTRANSFERASE FAMILY PROTEIN"/>
    <property type="match status" value="1"/>
</dbReference>
<evidence type="ECO:0000313" key="11">
    <source>
        <dbReference type="Proteomes" id="UP000324705"/>
    </source>
</evidence>
<dbReference type="GO" id="GO:0004674">
    <property type="term" value="F:protein serine/threonine kinase activity"/>
    <property type="evidence" value="ECO:0007669"/>
    <property type="project" value="UniProtKB-KW"/>
</dbReference>
<dbReference type="Gramene" id="TRITD2Bv1G007370.2">
    <property type="protein sequence ID" value="TRITD2Bv1G007370.2"/>
    <property type="gene ID" value="TRITD2Bv1G007370"/>
</dbReference>
<accession>A0A9R1RG24</accession>
<dbReference type="Pfam" id="PF00635">
    <property type="entry name" value="Motile_Sperm"/>
    <property type="match status" value="1"/>
</dbReference>
<reference evidence="10 11" key="1">
    <citation type="submission" date="2017-09" db="EMBL/GenBank/DDBJ databases">
        <authorList>
            <consortium name="International Durum Wheat Genome Sequencing Consortium (IDWGSC)"/>
            <person name="Milanesi L."/>
        </authorList>
    </citation>
    <scope>NUCLEOTIDE SEQUENCE [LARGE SCALE GENOMIC DNA]</scope>
    <source>
        <strain evidence="11">cv. Svevo</strain>
    </source>
</reference>
<keyword evidence="3" id="KW-0418">Kinase</keyword>
<sequence length="485" mass="55591">MDLQLHLIETITNDFSEYQKVGSGGYGDVYKAVYKGEEIAVKKLHPLQGLDDKQFHSELLNLTKVSHKNVVRLIGYCYESRHKYVKNNGETIWAKSMERVLCFEYMQGGSLEKHIADESCELDWPTCYNIIRGTCEGLNHLHSAPDNPIFHLDLKPANILLDKSMTPKIADLGLSRVFASSETHQTEIVKGTHGYMPPEYVAHRRISKKFDVFSFGVIIIKMVAGNTDYSDMPPKEFIKLVRKSYATFSKEKKILYLSMNIHCTTLVTAPCLRCVQARENWTKRLQAMPDSYSSHEVDILRVTKCVEIALRCVDKDRDKRPCIKDIVQELEELEAEIQKMLQTSDLSENLTVQRSRGTNILSVDPTLEMRFLFEPRKEVSCCLQLTNKTDDFIAFNVNINRPKYHTRPSRGTMPPCSKRYIAITLRAQAVAPLNMQCHDMLLVQSIRINQELASDPDKIDYQELFEVVVEDDVVKLPIVYVTAEQ</sequence>
<dbReference type="InterPro" id="IPR008962">
    <property type="entry name" value="PapD-like_sf"/>
</dbReference>
<keyword evidence="4 5" id="KW-0067">ATP-binding</keyword>
<dbReference type="InterPro" id="IPR013783">
    <property type="entry name" value="Ig-like_fold"/>
</dbReference>
<evidence type="ECO:0008006" key="12">
    <source>
        <dbReference type="Google" id="ProtNLM"/>
    </source>
</evidence>
<dbReference type="GO" id="GO:0005524">
    <property type="term" value="F:ATP binding"/>
    <property type="evidence" value="ECO:0007669"/>
    <property type="project" value="UniProtKB-UniRule"/>
</dbReference>
<keyword evidence="11" id="KW-1185">Reference proteome</keyword>
<comment type="similarity">
    <text evidence="6">Belongs to the protein kinase superfamily.</text>
</comment>
<evidence type="ECO:0000256" key="6">
    <source>
        <dbReference type="RuleBase" id="RU000304"/>
    </source>
</evidence>
<dbReference type="AlphaFoldDB" id="A0A9R1RG24"/>
<dbReference type="PROSITE" id="PS00108">
    <property type="entry name" value="PROTEIN_KINASE_ST"/>
    <property type="match status" value="1"/>
</dbReference>
<evidence type="ECO:0000313" key="10">
    <source>
        <dbReference type="EMBL" id="VAH40203.1"/>
    </source>
</evidence>
<dbReference type="PROSITE" id="PS50011">
    <property type="entry name" value="PROTEIN_KINASE_DOM"/>
    <property type="match status" value="1"/>
</dbReference>
<feature type="coiled-coil region" evidence="7">
    <location>
        <begin position="323"/>
        <end position="350"/>
    </location>
</feature>
<dbReference type="InterPro" id="IPR000535">
    <property type="entry name" value="MSP_dom"/>
</dbReference>
<keyword evidence="2 5" id="KW-0547">Nucleotide-binding</keyword>
<dbReference type="Gene3D" id="3.30.200.20">
    <property type="entry name" value="Phosphorylase Kinase, domain 1"/>
    <property type="match status" value="1"/>
</dbReference>
<dbReference type="PROSITE" id="PS50202">
    <property type="entry name" value="MSP"/>
    <property type="match status" value="1"/>
</dbReference>
<keyword evidence="6" id="KW-0723">Serine/threonine-protein kinase</keyword>
<dbReference type="Pfam" id="PF00069">
    <property type="entry name" value="Pkinase"/>
    <property type="match status" value="1"/>
</dbReference>
<dbReference type="SMART" id="SM00220">
    <property type="entry name" value="S_TKc"/>
    <property type="match status" value="1"/>
</dbReference>
<dbReference type="EMBL" id="LT934114">
    <property type="protein sequence ID" value="VAH40203.1"/>
    <property type="molecule type" value="Genomic_DNA"/>
</dbReference>
<evidence type="ECO:0000256" key="1">
    <source>
        <dbReference type="ARBA" id="ARBA00022679"/>
    </source>
</evidence>
<proteinExistence type="inferred from homology"/>
<dbReference type="InterPro" id="IPR017441">
    <property type="entry name" value="Protein_kinase_ATP_BS"/>
</dbReference>
<evidence type="ECO:0000256" key="4">
    <source>
        <dbReference type="ARBA" id="ARBA00022840"/>
    </source>
</evidence>
<evidence type="ECO:0000259" key="9">
    <source>
        <dbReference type="PROSITE" id="PS50202"/>
    </source>
</evidence>
<dbReference type="SUPFAM" id="SSF56112">
    <property type="entry name" value="Protein kinase-like (PK-like)"/>
    <property type="match status" value="1"/>
</dbReference>
<dbReference type="Proteomes" id="UP000324705">
    <property type="component" value="Chromosome 2B"/>
</dbReference>
<dbReference type="Gene3D" id="1.10.510.10">
    <property type="entry name" value="Transferase(Phosphotransferase) domain 1"/>
    <property type="match status" value="1"/>
</dbReference>
<dbReference type="InterPro" id="IPR011009">
    <property type="entry name" value="Kinase-like_dom_sf"/>
</dbReference>
<dbReference type="SUPFAM" id="SSF49354">
    <property type="entry name" value="PapD-like"/>
    <property type="match status" value="1"/>
</dbReference>
<feature type="domain" description="Protein kinase" evidence="8">
    <location>
        <begin position="15"/>
        <end position="333"/>
    </location>
</feature>
<name>A0A9R1RG24_TRITD</name>
<dbReference type="PROSITE" id="PS00107">
    <property type="entry name" value="PROTEIN_KINASE_ATP"/>
    <property type="match status" value="1"/>
</dbReference>
<dbReference type="InterPro" id="IPR008271">
    <property type="entry name" value="Ser/Thr_kinase_AS"/>
</dbReference>
<protein>
    <recommendedName>
        <fullName evidence="12">Protein kinase domain-containing protein</fullName>
    </recommendedName>
</protein>
<gene>
    <name evidence="10" type="ORF">TRITD_2Bv1G007370</name>
</gene>
<evidence type="ECO:0000256" key="2">
    <source>
        <dbReference type="ARBA" id="ARBA00022741"/>
    </source>
</evidence>